<dbReference type="Pfam" id="PF16315">
    <property type="entry name" value="DUF4955"/>
    <property type="match status" value="1"/>
</dbReference>
<dbReference type="EMBL" id="JAKKSL010000005">
    <property type="protein sequence ID" value="MCI2285408.1"/>
    <property type="molecule type" value="Genomic_DNA"/>
</dbReference>
<organism evidence="3 4">
    <name type="scientific">Colwellia maritima</name>
    <dbReference type="NCBI Taxonomy" id="2912588"/>
    <lineage>
        <taxon>Bacteria</taxon>
        <taxon>Pseudomonadati</taxon>
        <taxon>Pseudomonadota</taxon>
        <taxon>Gammaproteobacteria</taxon>
        <taxon>Alteromonadales</taxon>
        <taxon>Colwelliaceae</taxon>
        <taxon>Colwellia</taxon>
    </lineage>
</organism>
<proteinExistence type="predicted"/>
<dbReference type="Proteomes" id="UP001139646">
    <property type="component" value="Unassembled WGS sequence"/>
</dbReference>
<evidence type="ECO:0000313" key="4">
    <source>
        <dbReference type="Proteomes" id="UP001139646"/>
    </source>
</evidence>
<feature type="domain" description="DUF4955" evidence="2">
    <location>
        <begin position="229"/>
        <end position="370"/>
    </location>
</feature>
<keyword evidence="4" id="KW-1185">Reference proteome</keyword>
<evidence type="ECO:0000256" key="1">
    <source>
        <dbReference type="SAM" id="MobiDB-lite"/>
    </source>
</evidence>
<dbReference type="InterPro" id="IPR032532">
    <property type="entry name" value="DUF4955"/>
</dbReference>
<name>A0ABS9X588_9GAMM</name>
<dbReference type="RefSeq" id="WP_242288291.1">
    <property type="nucleotide sequence ID" value="NZ_JAKKSL010000005.1"/>
</dbReference>
<feature type="compositionally biased region" description="Polar residues" evidence="1">
    <location>
        <begin position="8"/>
        <end position="29"/>
    </location>
</feature>
<gene>
    <name evidence="3" type="ORF">L3081_20995</name>
</gene>
<feature type="region of interest" description="Disordered" evidence="1">
    <location>
        <begin position="1"/>
        <end position="29"/>
    </location>
</feature>
<evidence type="ECO:0000313" key="3">
    <source>
        <dbReference type="EMBL" id="MCI2285408.1"/>
    </source>
</evidence>
<evidence type="ECO:0000259" key="2">
    <source>
        <dbReference type="Pfam" id="PF16315"/>
    </source>
</evidence>
<sequence>MLLPEGASNWNTPSMFTFSTPSENGATTTITQDESRGSKVIHVADASVFTDKKHIRLIMKANTSANADYLDNKDARDLWTVINNEGIELSEFHEIVSIDLIENTVTLKDPIVDDIKSTMNWTANAYTLLENVGFEDIHFKANFTDPFVHHKDYIHDYAWNGVDMVRVADSWVTRSRFTNVTKAAGMGLAYASSIHTILIDGNAGHTIGNIGGNSSRVLQGLIWDNTNNGTFHGADISGGSNGSVTWRVESEQGSGWDLHANQPRTNLVDNYASTGISSIGGNVVNLPNHLTGLILWNQSATETTQTDPINFWPGDCLGNYCGPTLVSPIIVGYHGNETTFDETSLKYQESTGTKVIPESLYEAELEHRLVFEVPSEKSETFTNMTVFGRTKKHLLVITVLNGLSNKMLKVLLRGILTLLKEFFSKDKQPNLLQREMFPYSLAQLLVV</sequence>
<comment type="caution">
    <text evidence="3">The sequence shown here is derived from an EMBL/GenBank/DDBJ whole genome shotgun (WGS) entry which is preliminary data.</text>
</comment>
<protein>
    <submittedName>
        <fullName evidence="3">DUF4955 domain-containing protein</fullName>
    </submittedName>
</protein>
<reference evidence="3" key="1">
    <citation type="submission" date="2022-01" db="EMBL/GenBank/DDBJ databases">
        <title>Colwellia maritima, isolated from seawater.</title>
        <authorList>
            <person name="Kristyanto S."/>
            <person name="Jung J."/>
            <person name="Jeon C.O."/>
        </authorList>
    </citation>
    <scope>NUCLEOTIDE SEQUENCE</scope>
    <source>
        <strain evidence="3">MSW7</strain>
    </source>
</reference>
<accession>A0ABS9X588</accession>